<evidence type="ECO:0000259" key="3">
    <source>
        <dbReference type="Pfam" id="PF20237"/>
    </source>
</evidence>
<sequence>MFSSSVLAKGHARTDSAATAESQASSSRRSLISWFGSTKTFSSKTSSLPVVEKQPSDESKFRLPRWSFRLPGHGEEKLEEPKEPAIVRSLSDAPEGYPSVATFLDSDENFMVYRRFGYLQARLLLDKQDDLRRLEAKVDKLDKQVSEGECPFDLSTRDLKPEDARIRRTLMDEIERRFCEYATLIHAAQQLVAANRPANFEYKSVANYMRINHPLQDAEQAWVHCKEDLITLRPGREHAWLDYGVEHVLKALNCRTIEYLFCSPETKLKGDGEGVYYTRSRINLLVIGIITLMILVLLVVPVYILYHLVNSRETRRTDGIYLGILLVFTLAFSAVLSLFTKALRHEILAAAAGYCAVLVVFLGNIGNNVTRSP</sequence>
<evidence type="ECO:0000313" key="4">
    <source>
        <dbReference type="EMBL" id="TID27043.1"/>
    </source>
</evidence>
<dbReference type="OrthoDB" id="3533814at2759"/>
<feature type="transmembrane region" description="Helical" evidence="2">
    <location>
        <begin position="347"/>
        <end position="366"/>
    </location>
</feature>
<dbReference type="EMBL" id="SNSC02000002">
    <property type="protein sequence ID" value="TID27043.1"/>
    <property type="molecule type" value="Genomic_DNA"/>
</dbReference>
<accession>A0A4Z1PF33</accession>
<dbReference type="AlphaFoldDB" id="A0A4Z1PF33"/>
<dbReference type="STRING" id="86259.A0A4Z1PF33"/>
<evidence type="ECO:0000256" key="2">
    <source>
        <dbReference type="SAM" id="Phobius"/>
    </source>
</evidence>
<comment type="caution">
    <text evidence="4">The sequence shown here is derived from an EMBL/GenBank/DDBJ whole genome shotgun (WGS) entry which is preliminary data.</text>
</comment>
<gene>
    <name evidence="4" type="ORF">E6O75_ATG01536</name>
</gene>
<organism evidence="4 5">
    <name type="scientific">Venturia nashicola</name>
    <dbReference type="NCBI Taxonomy" id="86259"/>
    <lineage>
        <taxon>Eukaryota</taxon>
        <taxon>Fungi</taxon>
        <taxon>Dikarya</taxon>
        <taxon>Ascomycota</taxon>
        <taxon>Pezizomycotina</taxon>
        <taxon>Dothideomycetes</taxon>
        <taxon>Pleosporomycetidae</taxon>
        <taxon>Venturiales</taxon>
        <taxon>Venturiaceae</taxon>
        <taxon>Venturia</taxon>
    </lineage>
</organism>
<protein>
    <recommendedName>
        <fullName evidence="3">DUF6594 domain-containing protein</fullName>
    </recommendedName>
</protein>
<dbReference type="PANTHER" id="PTHR34502:SF3">
    <property type="entry name" value="DUF6594 DOMAIN-CONTAINING PROTEIN"/>
    <property type="match status" value="1"/>
</dbReference>
<keyword evidence="5" id="KW-1185">Reference proteome</keyword>
<feature type="transmembrane region" description="Helical" evidence="2">
    <location>
        <begin position="320"/>
        <end position="340"/>
    </location>
</feature>
<dbReference type="Pfam" id="PF20237">
    <property type="entry name" value="DUF6594"/>
    <property type="match status" value="1"/>
</dbReference>
<evidence type="ECO:0000313" key="5">
    <source>
        <dbReference type="Proteomes" id="UP000298493"/>
    </source>
</evidence>
<name>A0A4Z1PF33_9PEZI</name>
<feature type="region of interest" description="Disordered" evidence="1">
    <location>
        <begin position="1"/>
        <end position="29"/>
    </location>
</feature>
<keyword evidence="2" id="KW-1133">Transmembrane helix</keyword>
<feature type="compositionally biased region" description="Low complexity" evidence="1">
    <location>
        <begin position="16"/>
        <end position="29"/>
    </location>
</feature>
<proteinExistence type="predicted"/>
<dbReference type="Proteomes" id="UP000298493">
    <property type="component" value="Unassembled WGS sequence"/>
</dbReference>
<feature type="transmembrane region" description="Helical" evidence="2">
    <location>
        <begin position="284"/>
        <end position="308"/>
    </location>
</feature>
<dbReference type="InterPro" id="IPR046529">
    <property type="entry name" value="DUF6594"/>
</dbReference>
<keyword evidence="2" id="KW-0812">Transmembrane</keyword>
<feature type="domain" description="DUF6594" evidence="3">
    <location>
        <begin position="97"/>
        <end position="359"/>
    </location>
</feature>
<keyword evidence="2" id="KW-0472">Membrane</keyword>
<evidence type="ECO:0000256" key="1">
    <source>
        <dbReference type="SAM" id="MobiDB-lite"/>
    </source>
</evidence>
<dbReference type="PANTHER" id="PTHR34502">
    <property type="entry name" value="DUF6594 DOMAIN-CONTAINING PROTEIN-RELATED"/>
    <property type="match status" value="1"/>
</dbReference>
<reference evidence="4 5" key="1">
    <citation type="submission" date="2019-04" db="EMBL/GenBank/DDBJ databases">
        <title>High contiguity whole genome sequence and gene annotation resource for two Venturia nashicola isolates.</title>
        <authorList>
            <person name="Prokchorchik M."/>
            <person name="Won K."/>
            <person name="Lee Y."/>
            <person name="Choi E.D."/>
            <person name="Segonzac C."/>
            <person name="Sohn K.H."/>
        </authorList>
    </citation>
    <scope>NUCLEOTIDE SEQUENCE [LARGE SCALE GENOMIC DNA]</scope>
    <source>
        <strain evidence="4 5">PRI2</strain>
    </source>
</reference>